<feature type="region of interest" description="Disordered" evidence="1">
    <location>
        <begin position="1"/>
        <end position="23"/>
    </location>
</feature>
<evidence type="ECO:0000256" key="1">
    <source>
        <dbReference type="SAM" id="MobiDB-lite"/>
    </source>
</evidence>
<dbReference type="AlphaFoldDB" id="A0A9P8QF45"/>
<accession>A0A9P8QF45</accession>
<feature type="compositionally biased region" description="Low complexity" evidence="1">
    <location>
        <begin position="195"/>
        <end position="206"/>
    </location>
</feature>
<evidence type="ECO:0000313" key="3">
    <source>
        <dbReference type="EMBL" id="KAH3688150.1"/>
    </source>
</evidence>
<reference evidence="3" key="2">
    <citation type="submission" date="2021-01" db="EMBL/GenBank/DDBJ databases">
        <authorList>
            <person name="Schikora-Tamarit M.A."/>
        </authorList>
    </citation>
    <scope>NUCLEOTIDE SEQUENCE</scope>
    <source>
        <strain evidence="3">CBS2887</strain>
    </source>
</reference>
<evidence type="ECO:0000259" key="2">
    <source>
        <dbReference type="Pfam" id="PF12550"/>
    </source>
</evidence>
<organism evidence="3 4">
    <name type="scientific">Wickerhamomyces pijperi</name>
    <name type="common">Yeast</name>
    <name type="synonym">Pichia pijperi</name>
    <dbReference type="NCBI Taxonomy" id="599730"/>
    <lineage>
        <taxon>Eukaryota</taxon>
        <taxon>Fungi</taxon>
        <taxon>Dikarya</taxon>
        <taxon>Ascomycota</taxon>
        <taxon>Saccharomycotina</taxon>
        <taxon>Saccharomycetes</taxon>
        <taxon>Phaffomycetales</taxon>
        <taxon>Wickerhamomycetaceae</taxon>
        <taxon>Wickerhamomyces</taxon>
    </lineage>
</organism>
<dbReference type="GO" id="GO:0000981">
    <property type="term" value="F:DNA-binding transcription factor activity, RNA polymerase II-specific"/>
    <property type="evidence" value="ECO:0007669"/>
    <property type="project" value="TreeGrafter"/>
</dbReference>
<name>A0A9P8QF45_WICPI</name>
<dbReference type="Proteomes" id="UP000774326">
    <property type="component" value="Unassembled WGS sequence"/>
</dbReference>
<feature type="compositionally biased region" description="Low complexity" evidence="1">
    <location>
        <begin position="10"/>
        <end position="23"/>
    </location>
</feature>
<sequence length="481" mass="53789">MTNTTEPEVVDTTNTETAAENNDQQSNQIQKLTEQVHSLQAQLSQLQSELQFVQKTAQLEGNKQYNQIQGLSHILIDLVSQSREHEQNRQQFAAQRVHHLFTGEFNPIDRPPPPMGEFPPNNMGMNALQQGIQIQQQQQMAQGQLLQDQQQQHALRQAQLPLPQWNNGNIVAPPLQPVVVVPSTPSKTAPLENVSTPSTTGSASTTKGRRGPYKKRAVDADTTSASAETSGGALSPKRRKTSSSVTTTSVSTANSEDGTEETFQNVVFVKAPSSVSEIWDEYTVGTENSLSIKALEEQYKTSWRREPAVAKKFNRRKPIYMAIERGLAKGFTLERCLDLLEKHRKIESGRGSGTKQPIGWLGHGNLPEELKEPEKDAAAESEEKREKKEKERKEKLEKREQAKLEKEKLRAEKVEKAKAAKEAKLAGKNSKKSEDQEKNDAEKTEEENDEGEQENEDDDEGEEEEDEDDEQVAEAEATQSE</sequence>
<gene>
    <name evidence="3" type="ORF">WICPIJ_000863</name>
</gene>
<comment type="caution">
    <text evidence="3">The sequence shown here is derived from an EMBL/GenBank/DDBJ whole genome shotgun (WGS) entry which is preliminary data.</text>
</comment>
<dbReference type="Pfam" id="PF12550">
    <property type="entry name" value="GCR1_C"/>
    <property type="match status" value="1"/>
</dbReference>
<feature type="compositionally biased region" description="Low complexity" evidence="1">
    <location>
        <begin position="242"/>
        <end position="252"/>
    </location>
</feature>
<protein>
    <recommendedName>
        <fullName evidence="2">Transcription activator GCR1-like domain-containing protein</fullName>
    </recommendedName>
</protein>
<dbReference type="GO" id="GO:0060963">
    <property type="term" value="P:positive regulation of ribosomal protein gene transcription by RNA polymerase II"/>
    <property type="evidence" value="ECO:0007669"/>
    <property type="project" value="TreeGrafter"/>
</dbReference>
<feature type="compositionally biased region" description="Basic and acidic residues" evidence="1">
    <location>
        <begin position="366"/>
        <end position="442"/>
    </location>
</feature>
<dbReference type="GO" id="GO:0000978">
    <property type="term" value="F:RNA polymerase II cis-regulatory region sequence-specific DNA binding"/>
    <property type="evidence" value="ECO:0007669"/>
    <property type="project" value="TreeGrafter"/>
</dbReference>
<feature type="region of interest" description="Disordered" evidence="1">
    <location>
        <begin position="187"/>
        <end position="259"/>
    </location>
</feature>
<feature type="domain" description="Transcription activator GCR1-like" evidence="2">
    <location>
        <begin position="268"/>
        <end position="344"/>
    </location>
</feature>
<feature type="compositionally biased region" description="Acidic residues" evidence="1">
    <location>
        <begin position="443"/>
        <end position="473"/>
    </location>
</feature>
<dbReference type="InterPro" id="IPR022210">
    <property type="entry name" value="TF_GCR1-like"/>
</dbReference>
<dbReference type="EMBL" id="JAEUBG010000512">
    <property type="protein sequence ID" value="KAH3688150.1"/>
    <property type="molecule type" value="Genomic_DNA"/>
</dbReference>
<dbReference type="PANTHER" id="PTHR37784">
    <property type="entry name" value="PROTEIN MSN1"/>
    <property type="match status" value="1"/>
</dbReference>
<reference evidence="3" key="1">
    <citation type="journal article" date="2021" name="Open Biol.">
        <title>Shared evolutionary footprints suggest mitochondrial oxidative damage underlies multiple complex I losses in fungi.</title>
        <authorList>
            <person name="Schikora-Tamarit M.A."/>
            <person name="Marcet-Houben M."/>
            <person name="Nosek J."/>
            <person name="Gabaldon T."/>
        </authorList>
    </citation>
    <scope>NUCLEOTIDE SEQUENCE</scope>
    <source>
        <strain evidence="3">CBS2887</strain>
    </source>
</reference>
<dbReference type="PANTHER" id="PTHR37784:SF8">
    <property type="entry name" value="PROTEIN MSN1"/>
    <property type="match status" value="1"/>
</dbReference>
<keyword evidence="4" id="KW-1185">Reference proteome</keyword>
<dbReference type="OrthoDB" id="428577at2759"/>
<proteinExistence type="predicted"/>
<evidence type="ECO:0000313" key="4">
    <source>
        <dbReference type="Proteomes" id="UP000774326"/>
    </source>
</evidence>
<dbReference type="InterPro" id="IPR052146">
    <property type="entry name" value="HOT1"/>
</dbReference>
<feature type="region of interest" description="Disordered" evidence="1">
    <location>
        <begin position="348"/>
        <end position="481"/>
    </location>
</feature>